<evidence type="ECO:0000313" key="2">
    <source>
        <dbReference type="EMBL" id="SFT58174.1"/>
    </source>
</evidence>
<organism evidence="2 3">
    <name type="scientific">Actinopolyspora righensis</name>
    <dbReference type="NCBI Taxonomy" id="995060"/>
    <lineage>
        <taxon>Bacteria</taxon>
        <taxon>Bacillati</taxon>
        <taxon>Actinomycetota</taxon>
        <taxon>Actinomycetes</taxon>
        <taxon>Actinopolysporales</taxon>
        <taxon>Actinopolysporaceae</taxon>
        <taxon>Actinopolyspora</taxon>
        <taxon>Actinopolyspora alba group</taxon>
    </lineage>
</organism>
<feature type="transmembrane region" description="Helical" evidence="1">
    <location>
        <begin position="39"/>
        <end position="59"/>
    </location>
</feature>
<dbReference type="AlphaFoldDB" id="A0A1I6Z663"/>
<gene>
    <name evidence="2" type="ORF">SAMN04487904_1046</name>
</gene>
<name>A0A1I6Z663_9ACTN</name>
<accession>A0A1I6Z663</accession>
<dbReference type="STRING" id="995060.SAMN04487904_1046"/>
<keyword evidence="1" id="KW-0472">Membrane</keyword>
<evidence type="ECO:0000256" key="1">
    <source>
        <dbReference type="SAM" id="Phobius"/>
    </source>
</evidence>
<keyword evidence="1" id="KW-0812">Transmembrane</keyword>
<keyword evidence="1" id="KW-1133">Transmembrane helix</keyword>
<proteinExistence type="predicted"/>
<dbReference type="Proteomes" id="UP000199165">
    <property type="component" value="Unassembled WGS sequence"/>
</dbReference>
<sequence>MSRVSSKILALCSVSGSLTVLSLLLSALSERDSLLPNPVIWSLVVAGAILLGLGLVELLRRVRRGGGARCGRSARM</sequence>
<dbReference type="EMBL" id="FPAT01000004">
    <property type="protein sequence ID" value="SFT58174.1"/>
    <property type="molecule type" value="Genomic_DNA"/>
</dbReference>
<reference evidence="3" key="1">
    <citation type="submission" date="2016-10" db="EMBL/GenBank/DDBJ databases">
        <authorList>
            <person name="Varghese N."/>
            <person name="Submissions S."/>
        </authorList>
    </citation>
    <scope>NUCLEOTIDE SEQUENCE [LARGE SCALE GENOMIC DNA]</scope>
    <source>
        <strain evidence="3">DSM 45501</strain>
    </source>
</reference>
<keyword evidence="3" id="KW-1185">Reference proteome</keyword>
<protein>
    <submittedName>
        <fullName evidence="2">Uncharacterized protein</fullName>
    </submittedName>
</protein>
<evidence type="ECO:0000313" key="3">
    <source>
        <dbReference type="Proteomes" id="UP000199165"/>
    </source>
</evidence>